<evidence type="ECO:0000256" key="2">
    <source>
        <dbReference type="ARBA" id="ARBA00022771"/>
    </source>
</evidence>
<dbReference type="InterPro" id="IPR046341">
    <property type="entry name" value="SET_dom_sf"/>
</dbReference>
<feature type="compositionally biased region" description="Basic and acidic residues" evidence="6">
    <location>
        <begin position="964"/>
        <end position="978"/>
    </location>
</feature>
<gene>
    <name evidence="8" type="ORF">BGZ96_004497</name>
</gene>
<proteinExistence type="predicted"/>
<feature type="compositionally biased region" description="Basic and acidic residues" evidence="6">
    <location>
        <begin position="1633"/>
        <end position="1661"/>
    </location>
</feature>
<evidence type="ECO:0000256" key="1">
    <source>
        <dbReference type="ARBA" id="ARBA00022723"/>
    </source>
</evidence>
<dbReference type="InterPro" id="IPR019786">
    <property type="entry name" value="Zinc_finger_PHD-type_CS"/>
</dbReference>
<dbReference type="Gene3D" id="2.170.270.10">
    <property type="entry name" value="SET domain"/>
    <property type="match status" value="1"/>
</dbReference>
<protein>
    <recommendedName>
        <fullName evidence="7">SET domain-containing protein</fullName>
    </recommendedName>
</protein>
<evidence type="ECO:0000259" key="7">
    <source>
        <dbReference type="PROSITE" id="PS50280"/>
    </source>
</evidence>
<feature type="compositionally biased region" description="Low complexity" evidence="6">
    <location>
        <begin position="770"/>
        <end position="779"/>
    </location>
</feature>
<feature type="compositionally biased region" description="Low complexity" evidence="6">
    <location>
        <begin position="1419"/>
        <end position="1429"/>
    </location>
</feature>
<dbReference type="Pfam" id="PF20826">
    <property type="entry name" value="PHD_5"/>
    <property type="match status" value="1"/>
</dbReference>
<dbReference type="InterPro" id="IPR001214">
    <property type="entry name" value="SET_dom"/>
</dbReference>
<feature type="compositionally biased region" description="Polar residues" evidence="6">
    <location>
        <begin position="1468"/>
        <end position="1478"/>
    </location>
</feature>
<feature type="region of interest" description="Disordered" evidence="6">
    <location>
        <begin position="1224"/>
        <end position="1720"/>
    </location>
</feature>
<feature type="compositionally biased region" description="Polar residues" evidence="6">
    <location>
        <begin position="1390"/>
        <end position="1407"/>
    </location>
</feature>
<feature type="compositionally biased region" description="Basic residues" evidence="6">
    <location>
        <begin position="136"/>
        <end position="147"/>
    </location>
</feature>
<accession>A0ABQ7KET2</accession>
<feature type="compositionally biased region" description="Basic and acidic residues" evidence="6">
    <location>
        <begin position="801"/>
        <end position="820"/>
    </location>
</feature>
<feature type="region of interest" description="Disordered" evidence="6">
    <location>
        <begin position="113"/>
        <end position="291"/>
    </location>
</feature>
<feature type="compositionally biased region" description="Basic residues" evidence="6">
    <location>
        <begin position="244"/>
        <end position="254"/>
    </location>
</feature>
<keyword evidence="4" id="KW-0156">Chromatin regulator</keyword>
<feature type="compositionally biased region" description="Acidic residues" evidence="6">
    <location>
        <begin position="273"/>
        <end position="289"/>
    </location>
</feature>
<feature type="domain" description="SET" evidence="7">
    <location>
        <begin position="407"/>
        <end position="535"/>
    </location>
</feature>
<feature type="region of interest" description="Disordered" evidence="6">
    <location>
        <begin position="348"/>
        <end position="386"/>
    </location>
</feature>
<dbReference type="Pfam" id="PF00856">
    <property type="entry name" value="SET"/>
    <property type="match status" value="1"/>
</dbReference>
<dbReference type="Gene3D" id="3.30.40.10">
    <property type="entry name" value="Zinc/RING finger domain, C3HC4 (zinc finger)"/>
    <property type="match status" value="1"/>
</dbReference>
<keyword evidence="9" id="KW-1185">Reference proteome</keyword>
<feature type="compositionally biased region" description="Polar residues" evidence="6">
    <location>
        <begin position="875"/>
        <end position="884"/>
    </location>
</feature>
<dbReference type="InterPro" id="IPR013083">
    <property type="entry name" value="Znf_RING/FYVE/PHD"/>
</dbReference>
<evidence type="ECO:0000313" key="9">
    <source>
        <dbReference type="Proteomes" id="UP001194696"/>
    </source>
</evidence>
<feature type="region of interest" description="Disordered" evidence="6">
    <location>
        <begin position="602"/>
        <end position="753"/>
    </location>
</feature>
<dbReference type="PROSITE" id="PS50280">
    <property type="entry name" value="SET"/>
    <property type="match status" value="1"/>
</dbReference>
<feature type="compositionally biased region" description="Low complexity" evidence="6">
    <location>
        <begin position="936"/>
        <end position="955"/>
    </location>
</feature>
<feature type="compositionally biased region" description="Basic and acidic residues" evidence="6">
    <location>
        <begin position="1285"/>
        <end position="1306"/>
    </location>
</feature>
<feature type="compositionally biased region" description="Basic and acidic residues" evidence="6">
    <location>
        <begin position="1337"/>
        <end position="1346"/>
    </location>
</feature>
<evidence type="ECO:0000256" key="3">
    <source>
        <dbReference type="ARBA" id="ARBA00022833"/>
    </source>
</evidence>
<keyword evidence="5" id="KW-0175">Coiled coil</keyword>
<dbReference type="SUPFAM" id="SSF82199">
    <property type="entry name" value="SET domain"/>
    <property type="match status" value="1"/>
</dbReference>
<feature type="compositionally biased region" description="Low complexity" evidence="6">
    <location>
        <begin position="831"/>
        <end position="845"/>
    </location>
</feature>
<dbReference type="SUPFAM" id="SSF57903">
    <property type="entry name" value="FYVE/PHD zinc finger"/>
    <property type="match status" value="1"/>
</dbReference>
<evidence type="ECO:0000256" key="5">
    <source>
        <dbReference type="SAM" id="Coils"/>
    </source>
</evidence>
<feature type="compositionally biased region" description="Low complexity" evidence="6">
    <location>
        <begin position="353"/>
        <end position="367"/>
    </location>
</feature>
<feature type="compositionally biased region" description="Acidic residues" evidence="6">
    <location>
        <begin position="43"/>
        <end position="56"/>
    </location>
</feature>
<feature type="compositionally biased region" description="Basic and acidic residues" evidence="6">
    <location>
        <begin position="113"/>
        <end position="135"/>
    </location>
</feature>
<feature type="compositionally biased region" description="Gly residues" evidence="6">
    <location>
        <begin position="1702"/>
        <end position="1711"/>
    </location>
</feature>
<dbReference type="SMART" id="SM00249">
    <property type="entry name" value="PHD"/>
    <property type="match status" value="1"/>
</dbReference>
<feature type="compositionally biased region" description="Basic and acidic residues" evidence="6">
    <location>
        <begin position="636"/>
        <end position="653"/>
    </location>
</feature>
<keyword evidence="2" id="KW-0863">Zinc-finger</keyword>
<dbReference type="PROSITE" id="PS01359">
    <property type="entry name" value="ZF_PHD_1"/>
    <property type="match status" value="1"/>
</dbReference>
<feature type="compositionally biased region" description="Polar residues" evidence="6">
    <location>
        <begin position="1356"/>
        <end position="1369"/>
    </location>
</feature>
<comment type="caution">
    <text evidence="8">The sequence shown here is derived from an EMBL/GenBank/DDBJ whole genome shotgun (WGS) entry which is preliminary data.</text>
</comment>
<keyword evidence="1" id="KW-0479">Metal-binding</keyword>
<feature type="compositionally biased region" description="Polar residues" evidence="6">
    <location>
        <begin position="1541"/>
        <end position="1553"/>
    </location>
</feature>
<feature type="compositionally biased region" description="Low complexity" evidence="6">
    <location>
        <begin position="1101"/>
        <end position="1113"/>
    </location>
</feature>
<feature type="compositionally biased region" description="Polar residues" evidence="6">
    <location>
        <begin position="1267"/>
        <end position="1284"/>
    </location>
</feature>
<dbReference type="EMBL" id="JAAAIM010000021">
    <property type="protein sequence ID" value="KAG0297846.1"/>
    <property type="molecule type" value="Genomic_DNA"/>
</dbReference>
<feature type="compositionally biased region" description="Polar residues" evidence="6">
    <location>
        <begin position="733"/>
        <end position="744"/>
    </location>
</feature>
<feature type="compositionally biased region" description="Low complexity" evidence="6">
    <location>
        <begin position="154"/>
        <end position="189"/>
    </location>
</feature>
<feature type="compositionally biased region" description="Polar residues" evidence="6">
    <location>
        <begin position="259"/>
        <end position="272"/>
    </location>
</feature>
<evidence type="ECO:0000256" key="6">
    <source>
        <dbReference type="SAM" id="MobiDB-lite"/>
    </source>
</evidence>
<feature type="compositionally biased region" description="Polar residues" evidence="6">
    <location>
        <begin position="1488"/>
        <end position="1507"/>
    </location>
</feature>
<dbReference type="CDD" id="cd15550">
    <property type="entry name" value="PHD_MLL5"/>
    <property type="match status" value="1"/>
</dbReference>
<dbReference type="PANTHER" id="PTHR46462:SF3">
    <property type="entry name" value="UPSET, ISOFORM A"/>
    <property type="match status" value="1"/>
</dbReference>
<organism evidence="8 9">
    <name type="scientific">Linnemannia gamsii</name>
    <dbReference type="NCBI Taxonomy" id="64522"/>
    <lineage>
        <taxon>Eukaryota</taxon>
        <taxon>Fungi</taxon>
        <taxon>Fungi incertae sedis</taxon>
        <taxon>Mucoromycota</taxon>
        <taxon>Mortierellomycotina</taxon>
        <taxon>Mortierellomycetes</taxon>
        <taxon>Mortierellales</taxon>
        <taxon>Mortierellaceae</taxon>
        <taxon>Linnemannia</taxon>
    </lineage>
</organism>
<feature type="region of interest" description="Disordered" evidence="6">
    <location>
        <begin position="1097"/>
        <end position="1157"/>
    </location>
</feature>
<sequence length="1720" mass="184824">MSAKVGATAPSPSITNLSNKALNRLSSTTSSSNTTNQNTAAIADDEDESGDNEPDDEDAGIIRCICGFTDDDGFTIQCENCFVWQHAVCVGIGQSNVPDKYLCELCSPRPMDKKRAAEIQRRRNGAIERKREKSPSRRKPSVGRPRKQFGSGSGVSEPSASSLPTSSSSNSVSKDYPQSTTSNTGTSNGKPPSSSSTPQQDANGKKSKNGTSNNTGTSKQSNQGPHSQSSNTQPSNSTTSSSGHTHHHHHHSKQKTSGPLPNSNPRISSATANEDEDLDMESDSQDDGPDAYQFEFSSVEMNIVTSKAVQELFRQVITQFRQAQSRKRSLSLTSGVKLQELVASNLSTVNGTSSSTPSIPESPDPSSATLGTQTQASPLMSSNTADASNVVSIERESLARPLMKTVVKHILHSSKLPHSPAPQYGLFAESNIGAGRFMIEFKGEVSLKSTYKSDPINQYSILATPKPFVLFHPHLNLVVDARRSGNDARFVRRSCSPNTEIKSIVVPGVQDQTVHLGLFAKVPIAKGQEITLDWDWNKDHPALQSIKTASIEKVKDGSSRKTLKEIRKAKHLVASTLLAQTDCACDTKDNCVLHQMLKDGAPDTTIRDQESSSSTAKGSRPKKTSPPESLRQRYGSHRERPGLDGHDGKRSADQDTSDDGELSVAGSSPRRKSPKPVKSENSSSKKARHDSPSLHSRSHRIDDRDSDSDSDSHRRRKQTLAERQGSPLKRANATATIATSNHQEMSPRELKQAQILIKRMEDKDAALAALSSKQKALDSIPKDSISLPPKRSGAGSIQPSRPRDKTKLSVESDHRPESSRLKTSNFEDDNISIGDSGIDSDSNNGFLRRDPLSGHKRPQPDSFQGNRDKSHMEIDTTSQSPATSDSERKDPRKSKRPVPPQSGKKQPYAAISRGKRIDHSNLKTAKEHAGNDALDDSNNLSGSSSVEGGFVSIVGNTSDEEEEASHRADRRLLREQNMPKETLPVASLKPSVLPCKKVWKMIYMKQRALAEEEAREKAEEMRKKAEEVFDLKMEEDDALSGMGVPAPAPNVASIETVVTTAPSSEEEPIEPVKVSPPVEQASLVVAGDVLNLFHEDVRPETTLSSSGSTSSQRDSSKAQRGGSKSPFRPSVTEEPVVVVPPAPAQESNVAPLESIPEKPARAIQKLSLESYHARRLASASPGLSDDTNVAETAVAVQETAAVVPENFDVEMKEPGTLVAEVPTDISQVGSESAGDKQADALSIKAEPTPAIPKVKLSLQEYQKQRLGVSQRSMGNQVADSSTSTKPDDQETHSSSKDRQGRPEADQAPHGSGDSVDVEMTEQPLSHEEVSGAAGSEEQSRRGRSDYFEVGPGLSTPRISLSTQTMQSSGDYFPVQPFSPISLSAGPSPFSKMTLTSSPPRTPSNSDGPSAPYTPGQGQGPSVSPGRSPVNQRPMVSPGSREMPERLSPGNRLGSPPPQGLGSPGWRTPRSQRGSSPPASNAGIGGGNNYRNGSNLDVRNMDLRSSSGEGRLTSPRYHGSPSDRPERPLGGSLDSPTRERQQSLTSGALPNVSTEGGHYGYNDESPSLPFKRSGPLSSPTGPAALAPREYYKSEERSRHRSMNGDDWVGYGGGMESINYSSYRGGPRGGPPPPPRDRERERERDHDRDRERDQRDRYDRRGEYFASGPSNGGRGVGGGNGSGGGGSTGNNGGGFYGNSRGPAGPNGPGGMTGGYDNRRLSD</sequence>
<feature type="compositionally biased region" description="Polar residues" evidence="6">
    <location>
        <begin position="10"/>
        <end position="25"/>
    </location>
</feature>
<dbReference type="Proteomes" id="UP001194696">
    <property type="component" value="Unassembled WGS sequence"/>
</dbReference>
<evidence type="ECO:0000313" key="8">
    <source>
        <dbReference type="EMBL" id="KAG0297846.1"/>
    </source>
</evidence>
<name>A0ABQ7KET2_9FUNG</name>
<evidence type="ECO:0000256" key="4">
    <source>
        <dbReference type="ARBA" id="ARBA00022853"/>
    </source>
</evidence>
<dbReference type="InterPro" id="IPR001965">
    <property type="entry name" value="Znf_PHD"/>
</dbReference>
<feature type="compositionally biased region" description="Polar residues" evidence="6">
    <location>
        <begin position="190"/>
        <end position="202"/>
    </location>
</feature>
<feature type="coiled-coil region" evidence="5">
    <location>
        <begin position="1007"/>
        <end position="1035"/>
    </location>
</feature>
<keyword evidence="3" id="KW-0862">Zinc</keyword>
<feature type="compositionally biased region" description="Basic and acidic residues" evidence="6">
    <location>
        <begin position="915"/>
        <end position="930"/>
    </location>
</feature>
<feature type="compositionally biased region" description="Gly residues" evidence="6">
    <location>
        <begin position="1668"/>
        <end position="1694"/>
    </location>
</feature>
<dbReference type="PANTHER" id="PTHR46462">
    <property type="entry name" value="UPSET, ISOFORM A"/>
    <property type="match status" value="1"/>
</dbReference>
<reference evidence="8 9" key="1">
    <citation type="journal article" date="2020" name="Fungal Divers.">
        <title>Resolving the Mortierellaceae phylogeny through synthesis of multi-gene phylogenetics and phylogenomics.</title>
        <authorList>
            <person name="Vandepol N."/>
            <person name="Liber J."/>
            <person name="Desiro A."/>
            <person name="Na H."/>
            <person name="Kennedy M."/>
            <person name="Barry K."/>
            <person name="Grigoriev I.V."/>
            <person name="Miller A.N."/>
            <person name="O'Donnell K."/>
            <person name="Stajich J.E."/>
            <person name="Bonito G."/>
        </authorList>
    </citation>
    <scope>NUCLEOTIDE SEQUENCE [LARGE SCALE GENOMIC DNA]</scope>
    <source>
        <strain evidence="8 9">AD045</strain>
    </source>
</reference>
<dbReference type="InterPro" id="IPR011011">
    <property type="entry name" value="Znf_FYVE_PHD"/>
</dbReference>
<feature type="compositionally biased region" description="Low complexity" evidence="6">
    <location>
        <begin position="26"/>
        <end position="39"/>
    </location>
</feature>
<feature type="region of interest" description="Disordered" evidence="6">
    <location>
        <begin position="770"/>
        <end position="983"/>
    </location>
</feature>
<dbReference type="SMART" id="SM00317">
    <property type="entry name" value="SET"/>
    <property type="match status" value="1"/>
</dbReference>
<feature type="compositionally biased region" description="Polar residues" evidence="6">
    <location>
        <begin position="368"/>
        <end position="386"/>
    </location>
</feature>
<feature type="region of interest" description="Disordered" evidence="6">
    <location>
        <begin position="1"/>
        <end position="56"/>
    </location>
</feature>
<feature type="compositionally biased region" description="Low complexity" evidence="6">
    <location>
        <begin position="209"/>
        <end position="243"/>
    </location>
</feature>